<dbReference type="GO" id="GO:0042162">
    <property type="term" value="F:telomeric DNA binding"/>
    <property type="evidence" value="ECO:0007669"/>
    <property type="project" value="TreeGrafter"/>
</dbReference>
<dbReference type="GO" id="GO:0005737">
    <property type="term" value="C:cytoplasm"/>
    <property type="evidence" value="ECO:0007669"/>
    <property type="project" value="UniProtKB-SubCell"/>
</dbReference>
<name>U5EEH8_9DIPT</name>
<feature type="compositionally biased region" description="Basic residues" evidence="6">
    <location>
        <begin position="410"/>
        <end position="421"/>
    </location>
</feature>
<evidence type="ECO:0000259" key="9">
    <source>
        <dbReference type="Pfam" id="PF13638"/>
    </source>
</evidence>
<keyword evidence="3" id="KW-0963">Cytoplasm</keyword>
<dbReference type="InterPro" id="IPR011990">
    <property type="entry name" value="TPR-like_helical_dom_sf"/>
</dbReference>
<dbReference type="InterPro" id="IPR019458">
    <property type="entry name" value="Est1-like_N"/>
</dbReference>
<dbReference type="GO" id="GO:0000184">
    <property type="term" value="P:nuclear-transcribed mRNA catabolic process, nonsense-mediated decay"/>
    <property type="evidence" value="ECO:0007669"/>
    <property type="project" value="UniProtKB-KW"/>
</dbReference>
<dbReference type="AlphaFoldDB" id="U5EEH8"/>
<feature type="compositionally biased region" description="Basic residues" evidence="6">
    <location>
        <begin position="683"/>
        <end position="705"/>
    </location>
</feature>
<feature type="compositionally biased region" description="Acidic residues" evidence="6">
    <location>
        <begin position="447"/>
        <end position="467"/>
    </location>
</feature>
<evidence type="ECO:0000256" key="5">
    <source>
        <dbReference type="ARBA" id="ARBA00023242"/>
    </source>
</evidence>
<dbReference type="PANTHER" id="PTHR15696:SF7">
    <property type="entry name" value="NONSENSE-MEDIATED MRNA DECAY FACTOR"/>
    <property type="match status" value="1"/>
</dbReference>
<dbReference type="SUPFAM" id="SSF48452">
    <property type="entry name" value="TPR-like"/>
    <property type="match status" value="1"/>
</dbReference>
<feature type="domain" description="Telomerase activating protein Est1-like N-terminal" evidence="8">
    <location>
        <begin position="56"/>
        <end position="186"/>
    </location>
</feature>
<feature type="domain" description="PIN" evidence="9">
    <location>
        <begin position="797"/>
        <end position="872"/>
    </location>
</feature>
<evidence type="ECO:0000256" key="4">
    <source>
        <dbReference type="ARBA" id="ARBA00023161"/>
    </source>
</evidence>
<dbReference type="GO" id="GO:0005697">
    <property type="term" value="C:telomerase holoenzyme complex"/>
    <property type="evidence" value="ECO:0007669"/>
    <property type="project" value="TreeGrafter"/>
</dbReference>
<evidence type="ECO:0000256" key="1">
    <source>
        <dbReference type="ARBA" id="ARBA00004123"/>
    </source>
</evidence>
<feature type="compositionally biased region" description="Polar residues" evidence="6">
    <location>
        <begin position="709"/>
        <end position="718"/>
    </location>
</feature>
<dbReference type="Pfam" id="PF10374">
    <property type="entry name" value="EST1"/>
    <property type="match status" value="1"/>
</dbReference>
<dbReference type="Pfam" id="PF13638">
    <property type="entry name" value="PIN_4"/>
    <property type="match status" value="1"/>
</dbReference>
<evidence type="ECO:0000256" key="2">
    <source>
        <dbReference type="ARBA" id="ARBA00004496"/>
    </source>
</evidence>
<dbReference type="InterPro" id="IPR018834">
    <property type="entry name" value="DNA/RNA-bd_Est1-type"/>
</dbReference>
<feature type="non-terminal residue" evidence="10">
    <location>
        <position position="1"/>
    </location>
</feature>
<comment type="subcellular location">
    <subcellularLocation>
        <location evidence="2">Cytoplasm</location>
    </subcellularLocation>
    <subcellularLocation>
        <location evidence="1">Nucleus</location>
    </subcellularLocation>
</comment>
<feature type="domain" description="DNA/RNA-binding" evidence="7">
    <location>
        <begin position="199"/>
        <end position="398"/>
    </location>
</feature>
<dbReference type="Gene3D" id="3.40.50.1010">
    <property type="entry name" value="5'-nuclease"/>
    <property type="match status" value="1"/>
</dbReference>
<dbReference type="GO" id="GO:0070034">
    <property type="term" value="F:telomerase RNA binding"/>
    <property type="evidence" value="ECO:0007669"/>
    <property type="project" value="TreeGrafter"/>
</dbReference>
<evidence type="ECO:0000256" key="6">
    <source>
        <dbReference type="SAM" id="MobiDB-lite"/>
    </source>
</evidence>
<evidence type="ECO:0000259" key="7">
    <source>
        <dbReference type="Pfam" id="PF10373"/>
    </source>
</evidence>
<keyword evidence="5" id="KW-0539">Nucleus</keyword>
<dbReference type="Pfam" id="PF10373">
    <property type="entry name" value="EST1_DNA_bind"/>
    <property type="match status" value="1"/>
</dbReference>
<dbReference type="InterPro" id="IPR045153">
    <property type="entry name" value="Est1/Ebs1-like"/>
</dbReference>
<feature type="compositionally biased region" description="Polar residues" evidence="6">
    <location>
        <begin position="424"/>
        <end position="433"/>
    </location>
</feature>
<keyword evidence="4" id="KW-0866">Nonsense-mediated mRNA decay</keyword>
<proteinExistence type="evidence at transcript level"/>
<feature type="compositionally biased region" description="Basic and acidic residues" evidence="6">
    <location>
        <begin position="668"/>
        <end position="682"/>
    </location>
</feature>
<feature type="compositionally biased region" description="Low complexity" evidence="6">
    <location>
        <begin position="468"/>
        <end position="483"/>
    </location>
</feature>
<feature type="region of interest" description="Disordered" evidence="6">
    <location>
        <begin position="668"/>
        <end position="724"/>
    </location>
</feature>
<dbReference type="EMBL" id="GANO01004308">
    <property type="protein sequence ID" value="JAB55563.1"/>
    <property type="molecule type" value="mRNA"/>
</dbReference>
<protein>
    <submittedName>
        <fullName evidence="10">Putative nonsense-mediated mrna decay protein</fullName>
    </submittedName>
</protein>
<dbReference type="PANTHER" id="PTHR15696">
    <property type="entry name" value="SMG-7 SUPPRESSOR WITH MORPHOLOGICAL EFFECT ON GENITALIA PROTEIN 7"/>
    <property type="match status" value="1"/>
</dbReference>
<accession>U5EEH8</accession>
<dbReference type="Gene3D" id="1.25.40.10">
    <property type="entry name" value="Tetratricopeptide repeat domain"/>
    <property type="match status" value="1"/>
</dbReference>
<feature type="region of interest" description="Disordered" evidence="6">
    <location>
        <begin position="407"/>
        <end position="488"/>
    </location>
</feature>
<sequence>RSLYSYVKVQDQLKTDIKDTSEIFNVNFIENHNNIINVCLRLILDDCEKIGEKSYEILWRKGYYEIIRLIKKLLNLQSSEEQQLIEKYLQQIIIKFILEGVTLLKKIILKFEKQFNLELKYLIDFTIIDDYDREFSFNMLELECEENGENDDKIIEIYTQDEINYALNIIRSAMISLGDLHRYYLDFDSTMAKVTKEHAALYYREAFKLNPTIGMAQNQLGTLFTGYNQNLDSIYHYLYSLVCTNPFELSESNLCNLLQKNATYLENHAQNTLTTNEISEFKLFLSKMILIVDIFFYDKNIPDFNGLCFSVLIDLKKILSLKKTENDDYLLNGDLIFKITSMLFFCMLKIKTENSDKIHSINAFMLAFSSELIKCCRESIEQNIDDFIGENNLKMTRYESYLSNLNSKDRAKKSRRRKRVRAMNDTTTSISDNEASESSDVENSGESSDEDFDVEEEDEDFEDDSDYNNDSYSDYSDDNNSNDSDCDQNSVEEKFKTLNINTVEPAKKVVEKNKFQNLSGFVVLRLTEHERTIPSLKLIFDWLSENMNILKDCYQSNPEFVDNIIQLLEIFKFDITTSEYVSIFFDNIRGDLQMLYDLRDKISLSEDIEMKNFQIFYATQLGIDWELTRHLAITKQEENLLRVLKLNDFREELTDLVQNDECFKVKETSNENENHINNDREVKKTRRNRHRHRHRNKRNKRRALRQRQYYDSNQQPPKQQEETKMYTIKTNSGNIIQRKSYIKNKKTDENSVKVTMKPNPELNKNHIMGQLWLKNEIKTLESKVNKTSNKIMHSPYVVLDSKCLLDYIFIVKNIIKLKKFIVLIPKVVLAELDKIKTSSDSARNAIRWLEEELTKGNQFLRSQRGPETLALEKMDKNLDLETYQRDTIEFCNFIVSTIIEDGNNNDSSSSTTTTPNVVTYLHTKNLVKETTENYKNFLQLLKSIPVKIETIVTFYNKNKYK</sequence>
<organism evidence="10">
    <name type="scientific">Corethrella appendiculata</name>
    <dbReference type="NCBI Taxonomy" id="1370023"/>
    <lineage>
        <taxon>Eukaryota</taxon>
        <taxon>Metazoa</taxon>
        <taxon>Ecdysozoa</taxon>
        <taxon>Arthropoda</taxon>
        <taxon>Hexapoda</taxon>
        <taxon>Insecta</taxon>
        <taxon>Pterygota</taxon>
        <taxon>Neoptera</taxon>
        <taxon>Endopterygota</taxon>
        <taxon>Diptera</taxon>
        <taxon>Nematocera</taxon>
        <taxon>Culicoidea</taxon>
        <taxon>Chaoboridae</taxon>
        <taxon>Corethrella</taxon>
    </lineage>
</organism>
<evidence type="ECO:0000256" key="3">
    <source>
        <dbReference type="ARBA" id="ARBA00022490"/>
    </source>
</evidence>
<dbReference type="InterPro" id="IPR002716">
    <property type="entry name" value="PIN_dom"/>
</dbReference>
<evidence type="ECO:0000313" key="10">
    <source>
        <dbReference type="EMBL" id="JAB55563.1"/>
    </source>
</evidence>
<reference evidence="10" key="1">
    <citation type="journal article" date="2014" name="Insect Biochem. Mol. Biol.">
        <title>An insight into the sialome of the frog biting fly, Corethrella appendiculata.</title>
        <authorList>
            <person name="Ribeiro J.M.C."/>
            <person name="Chagas A.C."/>
            <person name="Pham V.M."/>
            <person name="Lounibos L.P."/>
            <person name="Calvo E."/>
        </authorList>
    </citation>
    <scope>NUCLEOTIDE SEQUENCE</scope>
    <source>
        <tissue evidence="10">Salivary glands</tissue>
    </source>
</reference>
<evidence type="ECO:0000259" key="8">
    <source>
        <dbReference type="Pfam" id="PF10374"/>
    </source>
</evidence>